<evidence type="ECO:0000256" key="2">
    <source>
        <dbReference type="ARBA" id="ARBA00010157"/>
    </source>
</evidence>
<evidence type="ECO:0000256" key="7">
    <source>
        <dbReference type="SAM" id="Phobius"/>
    </source>
</evidence>
<feature type="domain" description="SSD" evidence="8">
    <location>
        <begin position="246"/>
        <end position="378"/>
    </location>
</feature>
<gene>
    <name evidence="9" type="ORF">SAMN05216552_1004199</name>
</gene>
<dbReference type="InterPro" id="IPR033399">
    <property type="entry name" value="TP_0789-like"/>
</dbReference>
<keyword evidence="3" id="KW-1003">Cell membrane</keyword>
<dbReference type="EMBL" id="FPBO01000004">
    <property type="protein sequence ID" value="SFU53518.1"/>
    <property type="molecule type" value="Genomic_DNA"/>
</dbReference>
<dbReference type="SUPFAM" id="SSF82866">
    <property type="entry name" value="Multidrug efflux transporter AcrB transmembrane domain"/>
    <property type="match status" value="2"/>
</dbReference>
<feature type="transmembrane region" description="Helical" evidence="7">
    <location>
        <begin position="622"/>
        <end position="648"/>
    </location>
</feature>
<proteinExistence type="inferred from homology"/>
<feature type="transmembrane region" description="Helical" evidence="7">
    <location>
        <begin position="352"/>
        <end position="375"/>
    </location>
</feature>
<evidence type="ECO:0000256" key="5">
    <source>
        <dbReference type="ARBA" id="ARBA00022989"/>
    </source>
</evidence>
<reference evidence="10" key="1">
    <citation type="submission" date="2016-10" db="EMBL/GenBank/DDBJ databases">
        <authorList>
            <person name="Varghese N."/>
            <person name="Submissions S."/>
        </authorList>
    </citation>
    <scope>NUCLEOTIDE SEQUENCE [LARGE SCALE GENOMIC DNA]</scope>
    <source>
        <strain evidence="10">CGMCC 1.11014</strain>
    </source>
</reference>
<dbReference type="OrthoDB" id="9803781at2"/>
<keyword evidence="10" id="KW-1185">Reference proteome</keyword>
<keyword evidence="5 7" id="KW-1133">Transmembrane helix</keyword>
<evidence type="ECO:0000256" key="1">
    <source>
        <dbReference type="ARBA" id="ARBA00004651"/>
    </source>
</evidence>
<evidence type="ECO:0000256" key="4">
    <source>
        <dbReference type="ARBA" id="ARBA00022692"/>
    </source>
</evidence>
<dbReference type="Pfam" id="PF17131">
    <property type="entry name" value="LolA_like"/>
    <property type="match status" value="1"/>
</dbReference>
<feature type="transmembrane region" description="Helical" evidence="7">
    <location>
        <begin position="714"/>
        <end position="733"/>
    </location>
</feature>
<dbReference type="STRING" id="1035707.SAMN05216552_1004199"/>
<feature type="transmembrane region" description="Helical" evidence="7">
    <location>
        <begin position="739"/>
        <end position="767"/>
    </location>
</feature>
<evidence type="ECO:0000256" key="6">
    <source>
        <dbReference type="ARBA" id="ARBA00023136"/>
    </source>
</evidence>
<dbReference type="PROSITE" id="PS50156">
    <property type="entry name" value="SSD"/>
    <property type="match status" value="1"/>
</dbReference>
<dbReference type="RefSeq" id="WP_093554691.1">
    <property type="nucleotide sequence ID" value="NZ_FPBO01000004.1"/>
</dbReference>
<keyword evidence="6 7" id="KW-0472">Membrane</keyword>
<dbReference type="PANTHER" id="PTHR33406:SF6">
    <property type="entry name" value="MEMBRANE PROTEIN YDGH-RELATED"/>
    <property type="match status" value="1"/>
</dbReference>
<feature type="transmembrane region" description="Helical" evidence="7">
    <location>
        <begin position="411"/>
        <end position="431"/>
    </location>
</feature>
<dbReference type="CDD" id="cd16329">
    <property type="entry name" value="LolA_like"/>
    <property type="match status" value="1"/>
</dbReference>
<dbReference type="Pfam" id="PF03176">
    <property type="entry name" value="MMPL"/>
    <property type="match status" value="2"/>
</dbReference>
<dbReference type="Gene3D" id="1.20.1640.10">
    <property type="entry name" value="Multidrug efflux transporter AcrB transmembrane domain"/>
    <property type="match status" value="2"/>
</dbReference>
<dbReference type="Proteomes" id="UP000199391">
    <property type="component" value="Unassembled WGS sequence"/>
</dbReference>
<dbReference type="AlphaFoldDB" id="A0A1I7GYH1"/>
<dbReference type="InterPro" id="IPR050545">
    <property type="entry name" value="Mycobact_MmpL"/>
</dbReference>
<organism evidence="9 10">
    <name type="scientific">Pseudoduganella namucuonensis</name>
    <dbReference type="NCBI Taxonomy" id="1035707"/>
    <lineage>
        <taxon>Bacteria</taxon>
        <taxon>Pseudomonadati</taxon>
        <taxon>Pseudomonadota</taxon>
        <taxon>Betaproteobacteria</taxon>
        <taxon>Burkholderiales</taxon>
        <taxon>Oxalobacteraceae</taxon>
        <taxon>Telluria group</taxon>
        <taxon>Pseudoduganella</taxon>
    </lineage>
</organism>
<keyword evidence="4 7" id="KW-0812">Transmembrane</keyword>
<sequence>MFRHFATFVVRRRLWILLAILAMTVFLGLQIRNLKIVINPNTMLPAHHENVIGTNLAESLFGSKHVIVIGVGAANGGTIYQPDVLSAVRRLSERIGAVPGVKRHTMMSLAADKAKSIQADGEDLKVERMFSGALDEAELAAVRQKVRKNPIYAGTLVSRDETVASVSVAIDAGAGGFRAIVDGVDKIIAEESGPAVVMRASGTPVFFAAVERYAQRMGILFPLALILIGIIHYEAFRTMQGLLLPLVTALLAVVWGLGIMGAAKVPMDAFNATTPILILAVAAGHAVQILKRYYEEHHRLARSEAGGSAAQLNDRAIVESLSKVAPVMLTAGLVAVAGFFSLVTFDIATIRTFGIFTGLGILSALLIELTFIPALRSYLPAPRVAPAAANGARLWDRLADAVGVLIVKRRAVILLGFLAVVVGAAVCMPHVNRENSTKTYFGDGVKVRQDDRYLNARLAGTNTVYVVFQGKHKDQMKDPAVLAVIEDAQRHIERMPQVGKTLSIVDFLKKMNQSMNGGAASVHALPSTAELVSQYLLFYSMSGDPTDFDAYLDYDARNACLVIWTRSDSSKYAQKIVQDIRDYLGPRLPRDVTIQVGGSVPQSSALSEVLVEGKIKNVAQMILAVFVAGAIIFRSLVAGLYLIIPLLVTVMVNFGMMGLTGIPLNTPNSVSSAMAIGIGADYAIYLLYRIREELDKTSDFTLALQETLRTAGKAVIYVATAIAGGYAVLMLSFDFYVHIWFGMLIVLSMVVSAVSALVLIPCLLSMWPPAFLKGRARRAGLRSAGAACLAIAMAAGVAGAVAPAEARAEEVNAAELAEKSYQATRVDSSVSEATFTMVNASGQERVRQTFGATKLQANGVDNRRVIRFRSPSDVRNTSTLVLENTGKSDEIWVYLPGLKKVRRLASNNTKSSFVGTDLSYGDLVGYRTADWNHKWLRKEDVQGVPCHVVESTPRTPEIAADSGYSKRVNWIARDNSVALRTEFYDANGNLLKTADNAEVRQVDAKHGKWQAMAVSVKNHQTGHKTLIKLTRFEAKGNVADDYFTTRYMEKEE</sequence>
<feature type="transmembrane region" description="Helical" evidence="7">
    <location>
        <begin position="668"/>
        <end position="688"/>
    </location>
</feature>
<evidence type="ECO:0000256" key="3">
    <source>
        <dbReference type="ARBA" id="ARBA00022475"/>
    </source>
</evidence>
<dbReference type="InterPro" id="IPR000731">
    <property type="entry name" value="SSD"/>
</dbReference>
<feature type="transmembrane region" description="Helical" evidence="7">
    <location>
        <begin position="219"/>
        <end position="236"/>
    </location>
</feature>
<dbReference type="PANTHER" id="PTHR33406">
    <property type="entry name" value="MEMBRANE PROTEIN MJ1562-RELATED"/>
    <property type="match status" value="1"/>
</dbReference>
<feature type="transmembrane region" description="Helical" evidence="7">
    <location>
        <begin position="779"/>
        <end position="802"/>
    </location>
</feature>
<protein>
    <recommendedName>
        <fullName evidence="8">SSD domain-containing protein</fullName>
    </recommendedName>
</protein>
<evidence type="ECO:0000313" key="10">
    <source>
        <dbReference type="Proteomes" id="UP000199391"/>
    </source>
</evidence>
<comment type="similarity">
    <text evidence="2">Belongs to the resistance-nodulation-cell division (RND) (TC 2.A.6) family. MmpL subfamily.</text>
</comment>
<comment type="subcellular location">
    <subcellularLocation>
        <location evidence="1">Cell membrane</location>
        <topology evidence="1">Multi-pass membrane protein</topology>
    </subcellularLocation>
</comment>
<feature type="transmembrane region" description="Helical" evidence="7">
    <location>
        <begin position="242"/>
        <end position="262"/>
    </location>
</feature>
<accession>A0A1I7GYH1</accession>
<name>A0A1I7GYH1_9BURK</name>
<feature type="transmembrane region" description="Helical" evidence="7">
    <location>
        <begin position="324"/>
        <end position="345"/>
    </location>
</feature>
<dbReference type="GO" id="GO:0005886">
    <property type="term" value="C:plasma membrane"/>
    <property type="evidence" value="ECO:0007669"/>
    <property type="project" value="UniProtKB-SubCell"/>
</dbReference>
<evidence type="ECO:0000313" key="9">
    <source>
        <dbReference type="EMBL" id="SFU53518.1"/>
    </source>
</evidence>
<evidence type="ECO:0000259" key="8">
    <source>
        <dbReference type="PROSITE" id="PS50156"/>
    </source>
</evidence>
<dbReference type="Gene3D" id="2.50.20.10">
    <property type="entry name" value="Lipoprotein localisation LolA/LolB/LppX"/>
    <property type="match status" value="1"/>
</dbReference>
<dbReference type="InterPro" id="IPR004869">
    <property type="entry name" value="MMPL_dom"/>
</dbReference>
<feature type="transmembrane region" description="Helical" evidence="7">
    <location>
        <begin position="12"/>
        <end position="29"/>
    </location>
</feature>